<protein>
    <submittedName>
        <fullName evidence="1">Uncharacterized protein</fullName>
    </submittedName>
</protein>
<dbReference type="Proteomes" id="UP000324832">
    <property type="component" value="Unassembled WGS sequence"/>
</dbReference>
<sequence length="75" mass="8402">MGKGSDENNCCVVINSIGFVLLRTNSWGYLRNGTSFDGIVGALHRKETDIGSSAFFRKDRFAFVDYPAETWGSRY</sequence>
<accession>A0A5E4R2N0</accession>
<dbReference type="AlphaFoldDB" id="A0A5E4R2N0"/>
<evidence type="ECO:0000313" key="2">
    <source>
        <dbReference type="Proteomes" id="UP000324832"/>
    </source>
</evidence>
<name>A0A5E4R2N0_9NEOP</name>
<proteinExistence type="predicted"/>
<evidence type="ECO:0000313" key="1">
    <source>
        <dbReference type="EMBL" id="VVD03483.1"/>
    </source>
</evidence>
<keyword evidence="2" id="KW-1185">Reference proteome</keyword>
<dbReference type="EMBL" id="FZQP02006774">
    <property type="protein sequence ID" value="VVD03483.1"/>
    <property type="molecule type" value="Genomic_DNA"/>
</dbReference>
<reference evidence="1 2" key="1">
    <citation type="submission" date="2017-07" db="EMBL/GenBank/DDBJ databases">
        <authorList>
            <person name="Talla V."/>
            <person name="Backstrom N."/>
        </authorList>
    </citation>
    <scope>NUCLEOTIDE SEQUENCE [LARGE SCALE GENOMIC DNA]</scope>
</reference>
<organism evidence="1 2">
    <name type="scientific">Leptidea sinapis</name>
    <dbReference type="NCBI Taxonomy" id="189913"/>
    <lineage>
        <taxon>Eukaryota</taxon>
        <taxon>Metazoa</taxon>
        <taxon>Ecdysozoa</taxon>
        <taxon>Arthropoda</taxon>
        <taxon>Hexapoda</taxon>
        <taxon>Insecta</taxon>
        <taxon>Pterygota</taxon>
        <taxon>Neoptera</taxon>
        <taxon>Endopterygota</taxon>
        <taxon>Lepidoptera</taxon>
        <taxon>Glossata</taxon>
        <taxon>Ditrysia</taxon>
        <taxon>Papilionoidea</taxon>
        <taxon>Pieridae</taxon>
        <taxon>Dismorphiinae</taxon>
        <taxon>Leptidea</taxon>
    </lineage>
</organism>
<gene>
    <name evidence="1" type="ORF">LSINAPIS_LOCUS13471</name>
</gene>